<evidence type="ECO:0000259" key="4">
    <source>
        <dbReference type="Pfam" id="PF08263"/>
    </source>
</evidence>
<dbReference type="SUPFAM" id="SSF52029">
    <property type="entry name" value="GroEL apical domain-like"/>
    <property type="match status" value="1"/>
</dbReference>
<reference evidence="5 6" key="1">
    <citation type="journal article" date="2022" name="Nat. Genet.">
        <title>Improved pea reference genome and pan-genome highlight genomic features and evolutionary characteristics.</title>
        <authorList>
            <person name="Yang T."/>
            <person name="Liu R."/>
            <person name="Luo Y."/>
            <person name="Hu S."/>
            <person name="Wang D."/>
            <person name="Wang C."/>
            <person name="Pandey M.K."/>
            <person name="Ge S."/>
            <person name="Xu Q."/>
            <person name="Li N."/>
            <person name="Li G."/>
            <person name="Huang Y."/>
            <person name="Saxena R.K."/>
            <person name="Ji Y."/>
            <person name="Li M."/>
            <person name="Yan X."/>
            <person name="He Y."/>
            <person name="Liu Y."/>
            <person name="Wang X."/>
            <person name="Xiang C."/>
            <person name="Varshney R.K."/>
            <person name="Ding H."/>
            <person name="Gao S."/>
            <person name="Zong X."/>
        </authorList>
    </citation>
    <scope>NUCLEOTIDE SEQUENCE [LARGE SCALE GENOMIC DNA]</scope>
    <source>
        <strain evidence="5 6">cv. Zhongwan 6</strain>
    </source>
</reference>
<dbReference type="InterPro" id="IPR032675">
    <property type="entry name" value="LRR_dom_sf"/>
</dbReference>
<feature type="domain" description="Leucine-rich repeat-containing N-terminal plant-type" evidence="4">
    <location>
        <begin position="171"/>
        <end position="209"/>
    </location>
</feature>
<proteinExistence type="predicted"/>
<evidence type="ECO:0000313" key="6">
    <source>
        <dbReference type="Proteomes" id="UP001058974"/>
    </source>
</evidence>
<feature type="coiled-coil region" evidence="3">
    <location>
        <begin position="401"/>
        <end position="428"/>
    </location>
</feature>
<dbReference type="SUPFAM" id="SSF52058">
    <property type="entry name" value="L domain-like"/>
    <property type="match status" value="1"/>
</dbReference>
<keyword evidence="3" id="KW-0175">Coiled coil</keyword>
<dbReference type="PANTHER" id="PTHR44218">
    <property type="entry name" value="PROTEIN SPA1-RELATED 2"/>
    <property type="match status" value="1"/>
</dbReference>
<keyword evidence="1" id="KW-0433">Leucine-rich repeat</keyword>
<evidence type="ECO:0000256" key="1">
    <source>
        <dbReference type="ARBA" id="ARBA00022614"/>
    </source>
</evidence>
<dbReference type="InterPro" id="IPR027409">
    <property type="entry name" value="GroEL-like_apical_dom_sf"/>
</dbReference>
<accession>A0A9D4YGZ2</accession>
<dbReference type="Gene3D" id="3.50.7.10">
    <property type="entry name" value="GroEL"/>
    <property type="match status" value="1"/>
</dbReference>
<gene>
    <name evidence="5" type="ORF">KIW84_023488</name>
</gene>
<dbReference type="InterPro" id="IPR013210">
    <property type="entry name" value="LRR_N_plant-typ"/>
</dbReference>
<dbReference type="PANTHER" id="PTHR44218:SF15">
    <property type="entry name" value="PROTEIN SPA1-RELATED 2"/>
    <property type="match status" value="1"/>
</dbReference>
<evidence type="ECO:0000256" key="2">
    <source>
        <dbReference type="ARBA" id="ARBA00022737"/>
    </source>
</evidence>
<evidence type="ECO:0000256" key="3">
    <source>
        <dbReference type="SAM" id="Coils"/>
    </source>
</evidence>
<dbReference type="InterPro" id="IPR002423">
    <property type="entry name" value="Cpn60/GroEL/TCP-1"/>
</dbReference>
<dbReference type="GO" id="GO:0005524">
    <property type="term" value="F:ATP binding"/>
    <property type="evidence" value="ECO:0007669"/>
    <property type="project" value="InterPro"/>
</dbReference>
<dbReference type="Gramene" id="Psat02G0348800-T1">
    <property type="protein sequence ID" value="KAI5437395.1"/>
    <property type="gene ID" value="KIW84_023488"/>
</dbReference>
<dbReference type="Gene3D" id="3.80.10.10">
    <property type="entry name" value="Ribonuclease Inhibitor"/>
    <property type="match status" value="1"/>
</dbReference>
<dbReference type="AlphaFoldDB" id="A0A9D4YGZ2"/>
<organism evidence="5 6">
    <name type="scientific">Pisum sativum</name>
    <name type="common">Garden pea</name>
    <name type="synonym">Lathyrus oleraceus</name>
    <dbReference type="NCBI Taxonomy" id="3888"/>
    <lineage>
        <taxon>Eukaryota</taxon>
        <taxon>Viridiplantae</taxon>
        <taxon>Streptophyta</taxon>
        <taxon>Embryophyta</taxon>
        <taxon>Tracheophyta</taxon>
        <taxon>Spermatophyta</taxon>
        <taxon>Magnoliopsida</taxon>
        <taxon>eudicotyledons</taxon>
        <taxon>Gunneridae</taxon>
        <taxon>Pentapetalae</taxon>
        <taxon>rosids</taxon>
        <taxon>fabids</taxon>
        <taxon>Fabales</taxon>
        <taxon>Fabaceae</taxon>
        <taxon>Papilionoideae</taxon>
        <taxon>50 kb inversion clade</taxon>
        <taxon>NPAAA clade</taxon>
        <taxon>Hologalegina</taxon>
        <taxon>IRL clade</taxon>
        <taxon>Fabeae</taxon>
        <taxon>Lathyrus</taxon>
    </lineage>
</organism>
<protein>
    <recommendedName>
        <fullName evidence="4">Leucine-rich repeat-containing N-terminal plant-type domain-containing protein</fullName>
    </recommendedName>
</protein>
<dbReference type="GO" id="GO:0009640">
    <property type="term" value="P:photomorphogenesis"/>
    <property type="evidence" value="ECO:0007669"/>
    <property type="project" value="InterPro"/>
</dbReference>
<keyword evidence="6" id="KW-1185">Reference proteome</keyword>
<comment type="caution">
    <text evidence="5">The sequence shown here is derived from an EMBL/GenBank/DDBJ whole genome shotgun (WGS) entry which is preliminary data.</text>
</comment>
<dbReference type="Pfam" id="PF08263">
    <property type="entry name" value="LRRNT_2"/>
    <property type="match status" value="1"/>
</dbReference>
<sequence>MHRPKPKTKHKIDIDTVEKFQTLRKQEQKYFDDMVQQCKDVDATLVIYKRGFDGEANHLLMHTNLPAVRWVGGVELELIAIATSGRIVPRFQELTAEKLGKVGIVREKAFGTAKDRMLYIEHCANSKTVLLWFLYISRMFLSEGHEHQVVFSLWFCFYLVLIAAQDNITDPTEVEALKAIKERLIDPNGNLSNWIRGDPCTSRWTGILCFNETLIDAYLHVQELQLMNLSLSGNLAPEIGSLAYMERLNFMWNKIIGSIPKEIGNIKSLVLLLLNGNLLTGSLPDELGFLPNLGSIQINQDHISGPLPASIANLNNTSNNIQGLFIFLILPPAFLSENPKEAGFCLWLLHPEPSSRPTTGEILQSEVINELQELCSEELSSRIDKEGVESELLLHFLISSKEQKRSDASKLFEQLKCLESDIEEAERRHSSRKSFVSSGLQNNYSCQKEIMPLRKKAKRLFNEWKVNLMNENSEPSWTLAFLHSVAVYVFLSELTLVELAAYSATASASDDLIDLYQIIVLSDRVQDPKEEFMQYVHTGNPVANLQEPTAATALPHIALHFSLPTKTNQSYNTSNLQQCPQPAATSVCNKWTFLHSTQPKVKLKT</sequence>
<dbReference type="Proteomes" id="UP001058974">
    <property type="component" value="Chromosome 2"/>
</dbReference>
<dbReference type="Pfam" id="PF00118">
    <property type="entry name" value="Cpn60_TCP1"/>
    <property type="match status" value="1"/>
</dbReference>
<dbReference type="InterPro" id="IPR044630">
    <property type="entry name" value="SPA1/2/3/4"/>
</dbReference>
<name>A0A9D4YGZ2_PEA</name>
<keyword evidence="2" id="KW-0677">Repeat</keyword>
<dbReference type="EMBL" id="JAMSHJ010000002">
    <property type="protein sequence ID" value="KAI5437395.1"/>
    <property type="molecule type" value="Genomic_DNA"/>
</dbReference>
<evidence type="ECO:0000313" key="5">
    <source>
        <dbReference type="EMBL" id="KAI5437395.1"/>
    </source>
</evidence>